<reference evidence="2" key="1">
    <citation type="submission" date="2020-10" db="EMBL/GenBank/DDBJ databases">
        <authorList>
            <person name="Lu T."/>
            <person name="Wang Q."/>
            <person name="Han X."/>
        </authorList>
    </citation>
    <scope>NUCLEOTIDE SEQUENCE</scope>
    <source>
        <strain evidence="2">WQ 117</strain>
    </source>
</reference>
<dbReference type="AlphaFoldDB" id="A0A8J7FRX0"/>
<dbReference type="GO" id="GO:0016758">
    <property type="term" value="F:hexosyltransferase activity"/>
    <property type="evidence" value="ECO:0007669"/>
    <property type="project" value="UniProtKB-ARBA"/>
</dbReference>
<dbReference type="Gene3D" id="3.90.550.10">
    <property type="entry name" value="Spore Coat Polysaccharide Biosynthesis Protein SpsA, Chain A"/>
    <property type="match status" value="1"/>
</dbReference>
<dbReference type="InterPro" id="IPR001173">
    <property type="entry name" value="Glyco_trans_2-like"/>
</dbReference>
<comment type="caution">
    <text evidence="2">The sequence shown here is derived from an EMBL/GenBank/DDBJ whole genome shotgun (WGS) entry which is preliminary data.</text>
</comment>
<gene>
    <name evidence="2" type="ORF">IM532_08525</name>
</gene>
<dbReference type="RefSeq" id="WP_194183036.1">
    <property type="nucleotide sequence ID" value="NZ_JADGIK010000005.1"/>
</dbReference>
<organism evidence="2 3">
    <name type="scientific">Faecalibacter rhinopitheci</name>
    <dbReference type="NCBI Taxonomy" id="2779678"/>
    <lineage>
        <taxon>Bacteria</taxon>
        <taxon>Pseudomonadati</taxon>
        <taxon>Bacteroidota</taxon>
        <taxon>Flavobacteriia</taxon>
        <taxon>Flavobacteriales</taxon>
        <taxon>Weeksellaceae</taxon>
        <taxon>Faecalibacter</taxon>
    </lineage>
</organism>
<dbReference type="SUPFAM" id="SSF53448">
    <property type="entry name" value="Nucleotide-diphospho-sugar transferases"/>
    <property type="match status" value="1"/>
</dbReference>
<evidence type="ECO:0000259" key="1">
    <source>
        <dbReference type="Pfam" id="PF00535"/>
    </source>
</evidence>
<dbReference type="Proteomes" id="UP000608754">
    <property type="component" value="Unassembled WGS sequence"/>
</dbReference>
<protein>
    <submittedName>
        <fullName evidence="2">Glycosyltransferase family 2 protein</fullName>
    </submittedName>
</protein>
<accession>A0A8J7FRX0</accession>
<feature type="domain" description="Glycosyltransferase 2-like" evidence="1">
    <location>
        <begin position="8"/>
        <end position="166"/>
    </location>
</feature>
<dbReference type="InterPro" id="IPR029044">
    <property type="entry name" value="Nucleotide-diphossugar_trans"/>
</dbReference>
<dbReference type="PANTHER" id="PTHR22916">
    <property type="entry name" value="GLYCOSYLTRANSFERASE"/>
    <property type="match status" value="1"/>
</dbReference>
<proteinExistence type="predicted"/>
<name>A0A8J7FRX0_9FLAO</name>
<dbReference type="EMBL" id="JADGIK010000005">
    <property type="protein sequence ID" value="MBF0597493.1"/>
    <property type="molecule type" value="Genomic_DNA"/>
</dbReference>
<dbReference type="Pfam" id="PF00535">
    <property type="entry name" value="Glycos_transf_2"/>
    <property type="match status" value="1"/>
</dbReference>
<evidence type="ECO:0000313" key="3">
    <source>
        <dbReference type="Proteomes" id="UP000608754"/>
    </source>
</evidence>
<evidence type="ECO:0000313" key="2">
    <source>
        <dbReference type="EMBL" id="MBF0597493.1"/>
    </source>
</evidence>
<keyword evidence="3" id="KW-1185">Reference proteome</keyword>
<dbReference type="PANTHER" id="PTHR22916:SF3">
    <property type="entry name" value="UDP-GLCNAC:BETAGAL BETA-1,3-N-ACETYLGLUCOSAMINYLTRANSFERASE-LIKE PROTEIN 1"/>
    <property type="match status" value="1"/>
</dbReference>
<sequence length="284" mass="33204">MTNEPLFSILVANYNNGHYFEDCYKSIINQNYQNYEVIIVDDCSTDNSIEIIKKLIKNDNRFKIYQNSTNNGAGYTKRKCIDFATGEICAFVDPDDAITSEALLVMVNAYIDNPNSSLIYSQYIRCDVDLNEESYFKSKQVVNNLNDFFNFEGNISHFSMFSKSFYLKTEGINPYLKRAVDQDLYIKLYEKGPVVFIDKYLYKYRIHSGGISTNENKSKAIFWHWVVILDAAKRRNINVEEIFVNQYVSRKDFNKINNKVELIKKSRLLKILHKIGLSPIYKYL</sequence>